<dbReference type="InterPro" id="IPR000801">
    <property type="entry name" value="Esterase-like"/>
</dbReference>
<name>A0A4S8HEZ7_9BACT</name>
<dbReference type="Gene3D" id="3.40.50.1820">
    <property type="entry name" value="alpha/beta hydrolase"/>
    <property type="match status" value="1"/>
</dbReference>
<reference evidence="1 2" key="1">
    <citation type="submission" date="2019-04" db="EMBL/GenBank/DDBJ databases">
        <title>Niastella caeni sp. nov., isolated from activated sludge.</title>
        <authorList>
            <person name="Sheng M."/>
        </authorList>
    </citation>
    <scope>NUCLEOTIDE SEQUENCE [LARGE SCALE GENOMIC DNA]</scope>
    <source>
        <strain evidence="1 2">HX-2-15</strain>
    </source>
</reference>
<evidence type="ECO:0008006" key="3">
    <source>
        <dbReference type="Google" id="ProtNLM"/>
    </source>
</evidence>
<evidence type="ECO:0000313" key="1">
    <source>
        <dbReference type="EMBL" id="THU32991.1"/>
    </source>
</evidence>
<gene>
    <name evidence="1" type="ORF">FAM09_26470</name>
</gene>
<organism evidence="1 2">
    <name type="scientific">Niastella caeni</name>
    <dbReference type="NCBI Taxonomy" id="2569763"/>
    <lineage>
        <taxon>Bacteria</taxon>
        <taxon>Pseudomonadati</taxon>
        <taxon>Bacteroidota</taxon>
        <taxon>Chitinophagia</taxon>
        <taxon>Chitinophagales</taxon>
        <taxon>Chitinophagaceae</taxon>
        <taxon>Niastella</taxon>
    </lineage>
</organism>
<keyword evidence="2" id="KW-1185">Reference proteome</keyword>
<protein>
    <recommendedName>
        <fullName evidence="3">Esterase family protein</fullName>
    </recommendedName>
</protein>
<dbReference type="Pfam" id="PF00756">
    <property type="entry name" value="Esterase"/>
    <property type="match status" value="1"/>
</dbReference>
<dbReference type="RefSeq" id="WP_136580181.1">
    <property type="nucleotide sequence ID" value="NZ_STFF01000010.1"/>
</dbReference>
<dbReference type="InterPro" id="IPR029058">
    <property type="entry name" value="AB_hydrolase_fold"/>
</dbReference>
<dbReference type="PANTHER" id="PTHR48098:SF1">
    <property type="entry name" value="DIACYLGLYCEROL ACYLTRANSFERASE_MYCOLYLTRANSFERASE AG85A"/>
    <property type="match status" value="1"/>
</dbReference>
<dbReference type="Proteomes" id="UP000306918">
    <property type="component" value="Unassembled WGS sequence"/>
</dbReference>
<accession>A0A4S8HEZ7</accession>
<evidence type="ECO:0000313" key="2">
    <source>
        <dbReference type="Proteomes" id="UP000306918"/>
    </source>
</evidence>
<sequence>MYIRIIKTILLVLLFGVSKLKAQNGTHIKDLTFKSKILNEDIKYDIYLPPQYDTTKKYPCIYYLHCFGADNHLSSHFTREVDSLIKLKQFPEVIIVSPFAKNSWYLDDYSGKYKYSSMFINEYLPFIKKQYSIFTEPSKTVITGFSMGGFGALRFTMLYPEYFGICVSFMAGMSTKEQICQDSDADYAFFHQKIYGDNLKTTERANKYFVDNNPLYIAEIVNTEILRKSKWYIQSCDDDYHSLGNVELHAVFHKKGVKHEFRVNDGSHDGNCVNRSMQDALRFIKSSIADR</sequence>
<dbReference type="InterPro" id="IPR050583">
    <property type="entry name" value="Mycobacterial_A85_antigen"/>
</dbReference>
<dbReference type="OrthoDB" id="9803578at2"/>
<proteinExistence type="predicted"/>
<dbReference type="PANTHER" id="PTHR48098">
    <property type="entry name" value="ENTEROCHELIN ESTERASE-RELATED"/>
    <property type="match status" value="1"/>
</dbReference>
<comment type="caution">
    <text evidence="1">The sequence shown here is derived from an EMBL/GenBank/DDBJ whole genome shotgun (WGS) entry which is preliminary data.</text>
</comment>
<dbReference type="EMBL" id="STFF01000010">
    <property type="protein sequence ID" value="THU32991.1"/>
    <property type="molecule type" value="Genomic_DNA"/>
</dbReference>
<dbReference type="AlphaFoldDB" id="A0A4S8HEZ7"/>
<dbReference type="SUPFAM" id="SSF53474">
    <property type="entry name" value="alpha/beta-Hydrolases"/>
    <property type="match status" value="1"/>
</dbReference>